<dbReference type="Proteomes" id="UP001516400">
    <property type="component" value="Unassembled WGS sequence"/>
</dbReference>
<protein>
    <recommendedName>
        <fullName evidence="3">DDE-1 domain-containing protein</fullName>
    </recommendedName>
</protein>
<evidence type="ECO:0000313" key="2">
    <source>
        <dbReference type="Proteomes" id="UP001516400"/>
    </source>
</evidence>
<comment type="caution">
    <text evidence="1">The sequence shown here is derived from an EMBL/GenBank/DDBJ whole genome shotgun (WGS) entry which is preliminary data.</text>
</comment>
<name>A0ABD2P0J4_9CUCU</name>
<dbReference type="EMBL" id="JABFTP020000165">
    <property type="protein sequence ID" value="KAL3284448.1"/>
    <property type="molecule type" value="Genomic_DNA"/>
</dbReference>
<keyword evidence="2" id="KW-1185">Reference proteome</keyword>
<accession>A0ABD2P0J4</accession>
<proteinExistence type="predicted"/>
<sequence>MHYRKEVVRRSLADLELHTPTLIDVLQAMWMTTKAWNLVTEKTIANCFKKSGFKVTCEDTFDNDSAVCGELTDADIITSMLPVTNAEADKDEEEGCEIDEHNFTIKDAYNASNIIKYVFLKKRQLFVTFPLIEMNKIEIQVLCITTFFTFNS</sequence>
<dbReference type="AlphaFoldDB" id="A0ABD2P0J4"/>
<organism evidence="1 2">
    <name type="scientific">Cryptolaemus montrouzieri</name>
    <dbReference type="NCBI Taxonomy" id="559131"/>
    <lineage>
        <taxon>Eukaryota</taxon>
        <taxon>Metazoa</taxon>
        <taxon>Ecdysozoa</taxon>
        <taxon>Arthropoda</taxon>
        <taxon>Hexapoda</taxon>
        <taxon>Insecta</taxon>
        <taxon>Pterygota</taxon>
        <taxon>Neoptera</taxon>
        <taxon>Endopterygota</taxon>
        <taxon>Coleoptera</taxon>
        <taxon>Polyphaga</taxon>
        <taxon>Cucujiformia</taxon>
        <taxon>Coccinelloidea</taxon>
        <taxon>Coccinellidae</taxon>
        <taxon>Scymninae</taxon>
        <taxon>Scymnini</taxon>
        <taxon>Cryptolaemus</taxon>
    </lineage>
</organism>
<reference evidence="1 2" key="1">
    <citation type="journal article" date="2021" name="BMC Biol.">
        <title>Horizontally acquired antibacterial genes associated with adaptive radiation of ladybird beetles.</title>
        <authorList>
            <person name="Li H.S."/>
            <person name="Tang X.F."/>
            <person name="Huang Y.H."/>
            <person name="Xu Z.Y."/>
            <person name="Chen M.L."/>
            <person name="Du X.Y."/>
            <person name="Qiu B.Y."/>
            <person name="Chen P.T."/>
            <person name="Zhang W."/>
            <person name="Slipinski A."/>
            <person name="Escalona H.E."/>
            <person name="Waterhouse R.M."/>
            <person name="Zwick A."/>
            <person name="Pang H."/>
        </authorList>
    </citation>
    <scope>NUCLEOTIDE SEQUENCE [LARGE SCALE GENOMIC DNA]</scope>
    <source>
        <strain evidence="1">SYSU2018</strain>
    </source>
</reference>
<evidence type="ECO:0000313" key="1">
    <source>
        <dbReference type="EMBL" id="KAL3284448.1"/>
    </source>
</evidence>
<evidence type="ECO:0008006" key="3">
    <source>
        <dbReference type="Google" id="ProtNLM"/>
    </source>
</evidence>
<gene>
    <name evidence="1" type="ORF">HHI36_018607</name>
</gene>